<gene>
    <name evidence="1" type="ORF">Danklef1_18</name>
</gene>
<dbReference type="CDD" id="cd00229">
    <property type="entry name" value="SGNH_hydrolase"/>
    <property type="match status" value="1"/>
</dbReference>
<dbReference type="Proteomes" id="UP000693794">
    <property type="component" value="Segment"/>
</dbReference>
<organism evidence="1 2">
    <name type="scientific">Polaribacter phage Danklef_1</name>
    <dbReference type="NCBI Taxonomy" id="2745646"/>
    <lineage>
        <taxon>Viruses</taxon>
        <taxon>Duplodnaviria</taxon>
        <taxon>Heunggongvirae</taxon>
        <taxon>Uroviricota</taxon>
        <taxon>Caudoviricetes</taxon>
        <taxon>Forsetiviridae</taxon>
        <taxon>Freyavirus</taxon>
        <taxon>Freyavirus danklef</taxon>
    </lineage>
</organism>
<accession>A0A8E4ZLT8</accession>
<name>A0A8E4ZLT8_9CAUD</name>
<dbReference type="InterPro" id="IPR036514">
    <property type="entry name" value="SGNH_hydro_sf"/>
</dbReference>
<protein>
    <submittedName>
        <fullName evidence="1">Uncharacterized protein</fullName>
    </submittedName>
</protein>
<keyword evidence="2" id="KW-1185">Reference proteome</keyword>
<reference evidence="1" key="1">
    <citation type="submission" date="2020-07" db="EMBL/GenBank/DDBJ databases">
        <title>Highly diverse flavobacterial phages as mortality factor during North Sea spring blooms.</title>
        <authorList>
            <person name="Bartlau N."/>
            <person name="Wichels A."/>
            <person name="Krohne G."/>
            <person name="Adriaenssens E.M."/>
            <person name="Heins A."/>
            <person name="Fuchs B.M."/>
            <person name="Amann R."/>
            <person name="Moraru C."/>
        </authorList>
    </citation>
    <scope>NUCLEOTIDE SEQUENCE</scope>
</reference>
<dbReference type="SUPFAM" id="SSF52266">
    <property type="entry name" value="SGNH hydrolase"/>
    <property type="match status" value="1"/>
</dbReference>
<proteinExistence type="predicted"/>
<evidence type="ECO:0000313" key="1">
    <source>
        <dbReference type="EMBL" id="QQV90497.1"/>
    </source>
</evidence>
<sequence length="899" mass="100411">MLSALEESKVKEIINWYKQVLENNKDIGETDEIISIKELIEALQGASEIYQVSDSDSMRDKWIELSTAGKQPVDGSILIRDNFTPFQYWLWDSTEANKGVYSGRDVLSVASDGESLENSSKIFRGKQTADYVAIKVGAANSEIVDQETVIDETVIQPSNTELGHIFLNEDFIASANNDFYFFNFSKNLKISASVDNSAYKRSVYFFDENFDYTGNKIDDFLNGGSITDSKLLDFNSYGSLGVHIGFHSAANNPAIVEVTEVDITSTSKVKKELLPPTTSEVVEGSKSLIESSAVFTVKKTLEDEITDVKDELEEKITEEFNSIVEEETITEETLIQASDTRLGFFYFDGNFVASGGNDFYFFEFNKDLKISASTDNSAYKHSLYFFDESFVDTENTVDDFLNGGSITEDKLLDFSTYGSLGTYVGFHSNSNNRPIVAVKEIVTTVTKKIKSELLPETTPIEDTDLAVLKFSPKVDLVANTFDDDITFYTAKNGTSDYSEVVTDRKIQILTTLGDDGRGYEFRYGFNIESTYASGSINRSLVVAIEGYITATNLQELAFREGTATYYYPVAEDLVDGERTYFKKLLYVDSNELMSAAKKQWYLRAINVSSEVVATLDLELINYSVFERNNYYNEEDYFNHLETSVPKTLSMLKKYSGKKLVTLGHSIVNQNTWQPILASLLGLEYNFLETFNETTPLSLGGAAIRAVHSNTTEWDYTTDSSSANGKKNTSFWYRSRYVKQYNPDIIVIMSATNDSSNPGTVGTSADLPYLEEEEKLSSDPEAPTFYSSLKGLFQKLITDNPTALVVYCSLARNWYADPANNIGEITGNRYDLFLAEKSCANEYGAIFIDLLNDAGLAPYNNHLNYKADSPDATWIANGTARVHPNQTGGKLIANCIAKKL</sequence>
<dbReference type="Gene3D" id="3.40.50.1110">
    <property type="entry name" value="SGNH hydrolase"/>
    <property type="match status" value="1"/>
</dbReference>
<dbReference type="EMBL" id="MT732458">
    <property type="protein sequence ID" value="QQV90497.1"/>
    <property type="molecule type" value="Genomic_DNA"/>
</dbReference>
<evidence type="ECO:0000313" key="2">
    <source>
        <dbReference type="Proteomes" id="UP000693794"/>
    </source>
</evidence>